<accession>A0A7H4M6H1</accession>
<dbReference type="Proteomes" id="UP000255050">
    <property type="component" value="Unassembled WGS sequence"/>
</dbReference>
<proteinExistence type="predicted"/>
<sequence>MRLRNINCAIVLKPTIRSKLALLPEAAIVFAGTQIRHAYRDVTFRVIVGSLHFFRPTSTNKVVIAVG</sequence>
<evidence type="ECO:0000313" key="2">
    <source>
        <dbReference type="Proteomes" id="UP000255050"/>
    </source>
</evidence>
<protein>
    <submittedName>
        <fullName evidence="1">Uncharacterized protein</fullName>
    </submittedName>
</protein>
<evidence type="ECO:0000313" key="1">
    <source>
        <dbReference type="EMBL" id="STR43997.1"/>
    </source>
</evidence>
<name>A0A7H4M6H1_9ENTR</name>
<dbReference type="EMBL" id="UGJR01000002">
    <property type="protein sequence ID" value="STR43997.1"/>
    <property type="molecule type" value="Genomic_DNA"/>
</dbReference>
<gene>
    <name evidence="1" type="ORF">NCTC11694_05290</name>
</gene>
<dbReference type="AlphaFoldDB" id="A0A7H4M6H1"/>
<comment type="caution">
    <text evidence="1">The sequence shown here is derived from an EMBL/GenBank/DDBJ whole genome shotgun (WGS) entry which is preliminary data.</text>
</comment>
<organism evidence="1 2">
    <name type="scientific">Klebsiella michiganensis</name>
    <dbReference type="NCBI Taxonomy" id="1134687"/>
    <lineage>
        <taxon>Bacteria</taxon>
        <taxon>Pseudomonadati</taxon>
        <taxon>Pseudomonadota</taxon>
        <taxon>Gammaproteobacteria</taxon>
        <taxon>Enterobacterales</taxon>
        <taxon>Enterobacteriaceae</taxon>
        <taxon>Klebsiella/Raoultella group</taxon>
        <taxon>Klebsiella</taxon>
    </lineage>
</organism>
<reference evidence="1 2" key="1">
    <citation type="submission" date="2018-06" db="EMBL/GenBank/DDBJ databases">
        <authorList>
            <consortium name="Pathogen Informatics"/>
            <person name="Doyle S."/>
        </authorList>
    </citation>
    <scope>NUCLEOTIDE SEQUENCE [LARGE SCALE GENOMIC DNA]</scope>
    <source>
        <strain evidence="1 2">NCTC11694</strain>
    </source>
</reference>